<feature type="domain" description="PA" evidence="4">
    <location>
        <begin position="173"/>
        <end position="242"/>
    </location>
</feature>
<dbReference type="Gene3D" id="3.50.30.30">
    <property type="match status" value="1"/>
</dbReference>
<organism evidence="7 8">
    <name type="scientific">Dendrothele bispora (strain CBS 962.96)</name>
    <dbReference type="NCBI Taxonomy" id="1314807"/>
    <lineage>
        <taxon>Eukaryota</taxon>
        <taxon>Fungi</taxon>
        <taxon>Dikarya</taxon>
        <taxon>Basidiomycota</taxon>
        <taxon>Agaricomycotina</taxon>
        <taxon>Agaricomycetes</taxon>
        <taxon>Agaricomycetidae</taxon>
        <taxon>Agaricales</taxon>
        <taxon>Agaricales incertae sedis</taxon>
        <taxon>Dendrothele</taxon>
    </lineage>
</organism>
<evidence type="ECO:0000256" key="3">
    <source>
        <dbReference type="SAM" id="MobiDB-lite"/>
    </source>
</evidence>
<feature type="domain" description="Transferrin receptor-like dimerisation" evidence="5">
    <location>
        <begin position="702"/>
        <end position="787"/>
    </location>
</feature>
<evidence type="ECO:0000313" key="7">
    <source>
        <dbReference type="EMBL" id="THU93938.1"/>
    </source>
</evidence>
<feature type="domain" description="Peptidase M28" evidence="6">
    <location>
        <begin position="346"/>
        <end position="548"/>
    </location>
</feature>
<dbReference type="InterPro" id="IPR007365">
    <property type="entry name" value="TFR-like_dimer_dom"/>
</dbReference>
<dbReference type="Pfam" id="PF04389">
    <property type="entry name" value="Peptidase_M28"/>
    <property type="match status" value="1"/>
</dbReference>
<dbReference type="InterPro" id="IPR036757">
    <property type="entry name" value="TFR-like_dimer_dom_sf"/>
</dbReference>
<dbReference type="Gene3D" id="1.20.930.40">
    <property type="entry name" value="Transferrin receptor-like, dimerisation domain"/>
    <property type="match status" value="1"/>
</dbReference>
<name>A0A4S8LXN6_DENBC</name>
<dbReference type="InterPro" id="IPR007484">
    <property type="entry name" value="Peptidase_M28"/>
</dbReference>
<dbReference type="Gene3D" id="3.40.630.10">
    <property type="entry name" value="Zn peptidases"/>
    <property type="match status" value="1"/>
</dbReference>
<protein>
    <submittedName>
        <fullName evidence="7">Zn-dependent exopeptidase</fullName>
    </submittedName>
</protein>
<evidence type="ECO:0000259" key="4">
    <source>
        <dbReference type="Pfam" id="PF02225"/>
    </source>
</evidence>
<dbReference type="AlphaFoldDB" id="A0A4S8LXN6"/>
<dbReference type="SUPFAM" id="SSF52025">
    <property type="entry name" value="PA domain"/>
    <property type="match status" value="1"/>
</dbReference>
<dbReference type="GO" id="GO:0004180">
    <property type="term" value="F:carboxypeptidase activity"/>
    <property type="evidence" value="ECO:0007669"/>
    <property type="project" value="TreeGrafter"/>
</dbReference>
<dbReference type="SUPFAM" id="SSF53187">
    <property type="entry name" value="Zn-dependent exopeptidases"/>
    <property type="match status" value="1"/>
</dbReference>
<evidence type="ECO:0000256" key="1">
    <source>
        <dbReference type="ARBA" id="ARBA00005634"/>
    </source>
</evidence>
<dbReference type="PANTHER" id="PTHR10404:SF46">
    <property type="entry name" value="VACUOLAR PROTEIN SORTING-ASSOCIATED PROTEIN 70"/>
    <property type="match status" value="1"/>
</dbReference>
<dbReference type="InterPro" id="IPR003137">
    <property type="entry name" value="PA_domain"/>
</dbReference>
<dbReference type="InterPro" id="IPR039373">
    <property type="entry name" value="Peptidase_M28B"/>
</dbReference>
<dbReference type="FunFam" id="3.40.630.10:FF:000101">
    <property type="entry name" value="N-acetylated alpha-linked acidic dipeptidase like 1"/>
    <property type="match status" value="1"/>
</dbReference>
<dbReference type="SUPFAM" id="SSF47672">
    <property type="entry name" value="Transferrin receptor-like dimerisation domain"/>
    <property type="match status" value="1"/>
</dbReference>
<comment type="similarity">
    <text evidence="1">Belongs to the peptidase M28 family. M28B subfamily.</text>
</comment>
<dbReference type="Pfam" id="PF04253">
    <property type="entry name" value="TFR_dimer"/>
    <property type="match status" value="1"/>
</dbReference>
<feature type="region of interest" description="Disordered" evidence="3">
    <location>
        <begin position="274"/>
        <end position="296"/>
    </location>
</feature>
<evidence type="ECO:0000259" key="5">
    <source>
        <dbReference type="Pfam" id="PF04253"/>
    </source>
</evidence>
<dbReference type="OrthoDB" id="5841748at2759"/>
<dbReference type="InterPro" id="IPR046450">
    <property type="entry name" value="PA_dom_sf"/>
</dbReference>
<dbReference type="CDD" id="cd02121">
    <property type="entry name" value="PA_GCPII_like"/>
    <property type="match status" value="1"/>
</dbReference>
<evidence type="ECO:0000313" key="8">
    <source>
        <dbReference type="Proteomes" id="UP000297245"/>
    </source>
</evidence>
<feature type="region of interest" description="Disordered" evidence="3">
    <location>
        <begin position="1"/>
        <end position="20"/>
    </location>
</feature>
<feature type="coiled-coil region" evidence="2">
    <location>
        <begin position="623"/>
        <end position="650"/>
    </location>
</feature>
<keyword evidence="8" id="KW-1185">Reference proteome</keyword>
<reference evidence="7 8" key="1">
    <citation type="journal article" date="2019" name="Nat. Ecol. Evol.">
        <title>Megaphylogeny resolves global patterns of mushroom evolution.</title>
        <authorList>
            <person name="Varga T."/>
            <person name="Krizsan K."/>
            <person name="Foldi C."/>
            <person name="Dima B."/>
            <person name="Sanchez-Garcia M."/>
            <person name="Sanchez-Ramirez S."/>
            <person name="Szollosi G.J."/>
            <person name="Szarkandi J.G."/>
            <person name="Papp V."/>
            <person name="Albert L."/>
            <person name="Andreopoulos W."/>
            <person name="Angelini C."/>
            <person name="Antonin V."/>
            <person name="Barry K.W."/>
            <person name="Bougher N.L."/>
            <person name="Buchanan P."/>
            <person name="Buyck B."/>
            <person name="Bense V."/>
            <person name="Catcheside P."/>
            <person name="Chovatia M."/>
            <person name="Cooper J."/>
            <person name="Damon W."/>
            <person name="Desjardin D."/>
            <person name="Finy P."/>
            <person name="Geml J."/>
            <person name="Haridas S."/>
            <person name="Hughes K."/>
            <person name="Justo A."/>
            <person name="Karasinski D."/>
            <person name="Kautmanova I."/>
            <person name="Kiss B."/>
            <person name="Kocsube S."/>
            <person name="Kotiranta H."/>
            <person name="LaButti K.M."/>
            <person name="Lechner B.E."/>
            <person name="Liimatainen K."/>
            <person name="Lipzen A."/>
            <person name="Lukacs Z."/>
            <person name="Mihaltcheva S."/>
            <person name="Morgado L.N."/>
            <person name="Niskanen T."/>
            <person name="Noordeloos M.E."/>
            <person name="Ohm R.A."/>
            <person name="Ortiz-Santana B."/>
            <person name="Ovrebo C."/>
            <person name="Racz N."/>
            <person name="Riley R."/>
            <person name="Savchenko A."/>
            <person name="Shiryaev A."/>
            <person name="Soop K."/>
            <person name="Spirin V."/>
            <person name="Szebenyi C."/>
            <person name="Tomsovsky M."/>
            <person name="Tulloss R.E."/>
            <person name="Uehling J."/>
            <person name="Grigoriev I.V."/>
            <person name="Vagvolgyi C."/>
            <person name="Papp T."/>
            <person name="Martin F.M."/>
            <person name="Miettinen O."/>
            <person name="Hibbett D.S."/>
            <person name="Nagy L.G."/>
        </authorList>
    </citation>
    <scope>NUCLEOTIDE SEQUENCE [LARGE SCALE GENOMIC DNA]</scope>
    <source>
        <strain evidence="7 8">CBS 962.96</strain>
    </source>
</reference>
<accession>A0A4S8LXN6</accession>
<sequence>MKGKQLPLHSAPANTQEKQFKDRLNTSEIESIFLSTPTGSSAHAAAKLFGSRPHLAGSAQDFEDAKELLKIFQREDPDLLPIYDAGSTRSRAATISLASRLLGPKKPTAWIDTYYPEMDTPSTRSLELINPDSGEPELSFDLVEDGDSGDEDAAEYRDAVPAWHGFSGDGEAEGELVYVNYGTYDDFEEVLAQGVDIKGKIVIVRYGAIYRGLKVKRAEDLGASGILIYSDPRDDGYVTTSNGFTPYPQGPARNPTSIQRGSVMYLSFGPGDPTTPGRPAYPDASRDPANNTPKIPSLPISWANAQRLLEEIGEAYTEDGKLSGKISAKKVKMVNHVNRSIIPIWNTMAAIPGHVKDEIILVGCHRDAWVLGGADPVSGTASLHEIVRGFGELLRQGWQPMRTVVFASWDAEEQGLIGSTEYGEDFDSFLSSHVVAYINVDVSSSGSRWQSVASDVKYGDKTLWDARQAEGPFIPSVADVAVIQAYESKKETLRNEEANGGTGVDPLGSGSDYTVFLQRIGIASTDQGFGGTPYDAPYHYHSIYDTVRWQEVYADPGYEKHVAVAQHLGLMALRLTDSIILPLNTTQYAFELEKYLDQVESLPVPSSLDVETENRLALDFSPLRASFQRLQKASLKLDKEKREAEEKFRDVLERMPKFPRLSHSRHECGGPLSKLFRGISRRTKYAIKTMFGVVDENPTREFIKAAKRVSRANKKLMGFERGFIHEEGIREREWFRHLGVAPGKWLGYGATTLPALTEAIQFDKDVGRAKYEVGRLVTLIDKMVEGLKPEDSERD</sequence>
<dbReference type="Proteomes" id="UP000297245">
    <property type="component" value="Unassembled WGS sequence"/>
</dbReference>
<evidence type="ECO:0000256" key="2">
    <source>
        <dbReference type="SAM" id="Coils"/>
    </source>
</evidence>
<gene>
    <name evidence="7" type="ORF">K435DRAFT_820110</name>
</gene>
<dbReference type="EMBL" id="ML179236">
    <property type="protein sequence ID" value="THU93938.1"/>
    <property type="molecule type" value="Genomic_DNA"/>
</dbReference>
<evidence type="ECO:0000259" key="6">
    <source>
        <dbReference type="Pfam" id="PF04389"/>
    </source>
</evidence>
<keyword evidence="2" id="KW-0175">Coiled coil</keyword>
<proteinExistence type="inferred from homology"/>
<dbReference type="PANTHER" id="PTHR10404">
    <property type="entry name" value="N-ACETYLATED-ALPHA-LINKED ACIDIC DIPEPTIDASE"/>
    <property type="match status" value="1"/>
</dbReference>
<dbReference type="CDD" id="cd08022">
    <property type="entry name" value="M28_PSMA_like"/>
    <property type="match status" value="1"/>
</dbReference>
<dbReference type="Pfam" id="PF02225">
    <property type="entry name" value="PA"/>
    <property type="match status" value="1"/>
</dbReference>